<dbReference type="Gene3D" id="3.30.565.10">
    <property type="entry name" value="Histidine kinase-like ATPase, C-terminal domain"/>
    <property type="match status" value="1"/>
</dbReference>
<dbReference type="Pfam" id="PF01590">
    <property type="entry name" value="GAF"/>
    <property type="match status" value="1"/>
</dbReference>
<dbReference type="Proteomes" id="UP000244189">
    <property type="component" value="Unassembled WGS sequence"/>
</dbReference>
<organism evidence="7 8">
    <name type="scientific">Sphingomonas aurantiaca</name>
    <dbReference type="NCBI Taxonomy" id="185949"/>
    <lineage>
        <taxon>Bacteria</taxon>
        <taxon>Pseudomonadati</taxon>
        <taxon>Pseudomonadota</taxon>
        <taxon>Alphaproteobacteria</taxon>
        <taxon>Sphingomonadales</taxon>
        <taxon>Sphingomonadaceae</taxon>
        <taxon>Sphingomonas</taxon>
    </lineage>
</organism>
<dbReference type="SMART" id="SM00387">
    <property type="entry name" value="HATPase_c"/>
    <property type="match status" value="1"/>
</dbReference>
<dbReference type="InterPro" id="IPR001294">
    <property type="entry name" value="Phytochrome"/>
</dbReference>
<dbReference type="InterPro" id="IPR043150">
    <property type="entry name" value="Phytochrome_PHY_sf"/>
</dbReference>
<keyword evidence="7" id="KW-0808">Transferase</keyword>
<dbReference type="Gene3D" id="3.30.450.20">
    <property type="entry name" value="PAS domain"/>
    <property type="match status" value="1"/>
</dbReference>
<dbReference type="EMBL" id="QAOG01000001">
    <property type="protein sequence ID" value="PTQ62233.1"/>
    <property type="molecule type" value="Genomic_DNA"/>
</dbReference>
<dbReference type="SUPFAM" id="SSF55874">
    <property type="entry name" value="ATPase domain of HSP90 chaperone/DNA topoisomerase II/histidine kinase"/>
    <property type="match status" value="1"/>
</dbReference>
<dbReference type="Pfam" id="PF07568">
    <property type="entry name" value="HisKA_2"/>
    <property type="match status" value="1"/>
</dbReference>
<dbReference type="Pfam" id="PF08446">
    <property type="entry name" value="PAS_2"/>
    <property type="match status" value="1"/>
</dbReference>
<evidence type="ECO:0000256" key="3">
    <source>
        <dbReference type="ARBA" id="ARBA00022606"/>
    </source>
</evidence>
<evidence type="ECO:0000313" key="8">
    <source>
        <dbReference type="Proteomes" id="UP000244189"/>
    </source>
</evidence>
<dbReference type="InterPro" id="IPR013515">
    <property type="entry name" value="Phytochrome_cen-reg"/>
</dbReference>
<proteinExistence type="inferred from homology"/>
<dbReference type="Gene3D" id="3.30.450.40">
    <property type="match status" value="1"/>
</dbReference>
<dbReference type="PANTHER" id="PTHR43065">
    <property type="entry name" value="SENSOR HISTIDINE KINASE"/>
    <property type="match status" value="1"/>
</dbReference>
<comment type="caution">
    <text evidence="7">The sequence shown here is derived from an EMBL/GenBank/DDBJ whole genome shotgun (WGS) entry which is preliminary data.</text>
</comment>
<evidence type="ECO:0000259" key="6">
    <source>
        <dbReference type="PROSITE" id="PS50046"/>
    </source>
</evidence>
<dbReference type="Gene3D" id="3.30.450.270">
    <property type="match status" value="1"/>
</dbReference>
<dbReference type="PROSITE" id="PS50046">
    <property type="entry name" value="PHYTOCHROME_2"/>
    <property type="match status" value="1"/>
</dbReference>
<evidence type="ECO:0000256" key="2">
    <source>
        <dbReference type="ARBA" id="ARBA00022543"/>
    </source>
</evidence>
<dbReference type="InterPro" id="IPR013654">
    <property type="entry name" value="PAS_2"/>
</dbReference>
<name>A0A2T5GSD3_9SPHN</name>
<dbReference type="InterPro" id="IPR003018">
    <property type="entry name" value="GAF"/>
</dbReference>
<dbReference type="InterPro" id="IPR003594">
    <property type="entry name" value="HATPase_dom"/>
</dbReference>
<dbReference type="SUPFAM" id="SSF55781">
    <property type="entry name" value="GAF domain-like"/>
    <property type="match status" value="2"/>
</dbReference>
<gene>
    <name evidence="7" type="ORF">C8J26_0510</name>
</gene>
<dbReference type="Pfam" id="PF00360">
    <property type="entry name" value="PHY"/>
    <property type="match status" value="1"/>
</dbReference>
<sequence>MVGALEESFTYMSASSDTASSAGDVGLDLTACDREPIHIPGAIQPHGLLLVADAATLAIVAGAGDLETRLAPDWLGRDLSALLAQDVAATLSADEPIAGVAIAGVPVVGRTERFDVTIHRGAVHVIVELEPVEAEPMTAAGMLGRLNAMAMTFERASNLQTLCERAATAFRQLTGFDRVMVYRFLDDEAGRVMAEDKVAGLGTFLNHHFPASDIPRQARALYVRNRTRTIPTIAYAPAVLRPAGFETLDLSDVALRSVSPIHLRYLANMGVAASASISIVKDGLLWGMIACHHGTPRALTPDIRAASATLAGGLARQIRAKEEAETYRERLRLRAAEDAILPKLATDPAPRTIVTTLRDELRMLMDGDGFAFVQGHFVDTDGACPPDDDIRDLAEWARTRGGIEPFATHELESLYPRARAYRACASGVLALALVDEGAMLLWFRAEQIEEVEWAGNPHKAVSVDPNAVLTPRTSFESWTQAVSGRSRRWTREEIEAAHRLRRGFHDAHINQRLRLLNADLQRTLADKDALIAQKDVLMKEVNHRVQNSLQLVAAFLSLQAKSSDDAKVREHLAEAQARLSAVALVHRRLYRDDQVESVDLSRYVEELAGDMKTSLGEEWAAQMTLDLAPVLVATDLAVNIGLVLTELVINASKYAYAGRPGPIDIMLEQHRNRLRLVVADSGRGKSGSRVGFGSRMMTAIVAGLSGTIEHDDNMPGLRVILTVPIDERV</sequence>
<dbReference type="GO" id="GO:0009584">
    <property type="term" value="P:detection of visible light"/>
    <property type="evidence" value="ECO:0007669"/>
    <property type="project" value="InterPro"/>
</dbReference>
<keyword evidence="3" id="KW-0716">Sensory transduction</keyword>
<dbReference type="PANTHER" id="PTHR43065:SF23">
    <property type="entry name" value="SENSOR HISTIDINE KINASE PDTAS"/>
    <property type="match status" value="1"/>
</dbReference>
<dbReference type="Pfam" id="PF13581">
    <property type="entry name" value="HATPase_c_2"/>
    <property type="match status" value="1"/>
</dbReference>
<dbReference type="GO" id="GO:0006355">
    <property type="term" value="P:regulation of DNA-templated transcription"/>
    <property type="evidence" value="ECO:0007669"/>
    <property type="project" value="InterPro"/>
</dbReference>
<keyword evidence="2" id="KW-0600">Photoreceptor protein</keyword>
<dbReference type="InterPro" id="IPR011495">
    <property type="entry name" value="Sig_transdc_His_kin_sub2_dim/P"/>
</dbReference>
<keyword evidence="8" id="KW-1185">Reference proteome</keyword>
<dbReference type="GO" id="GO:0016301">
    <property type="term" value="F:kinase activity"/>
    <property type="evidence" value="ECO:0007669"/>
    <property type="project" value="UniProtKB-KW"/>
</dbReference>
<keyword evidence="5" id="KW-0675">Receptor</keyword>
<evidence type="ECO:0000256" key="5">
    <source>
        <dbReference type="ARBA" id="ARBA00023170"/>
    </source>
</evidence>
<keyword evidence="4" id="KW-0157">Chromophore</keyword>
<dbReference type="InterPro" id="IPR036890">
    <property type="entry name" value="HATPase_C_sf"/>
</dbReference>
<dbReference type="PRINTS" id="PR01033">
    <property type="entry name" value="PHYTOCHROME"/>
</dbReference>
<protein>
    <submittedName>
        <fullName evidence="7">Light-regulated signal transduction histidine kinase (Bacteriophytochrome)</fullName>
    </submittedName>
</protein>
<dbReference type="AlphaFoldDB" id="A0A2T5GSD3"/>
<dbReference type="SUPFAM" id="SSF55785">
    <property type="entry name" value="PYP-like sensor domain (PAS domain)"/>
    <property type="match status" value="1"/>
</dbReference>
<comment type="similarity">
    <text evidence="1">In the N-terminal section; belongs to the phytochrome family.</text>
</comment>
<accession>A0A2T5GSD3</accession>
<keyword evidence="7" id="KW-0418">Kinase</keyword>
<dbReference type="InterPro" id="IPR016132">
    <property type="entry name" value="Phyto_chromo_attachment"/>
</dbReference>
<evidence type="ECO:0000256" key="4">
    <source>
        <dbReference type="ARBA" id="ARBA00022991"/>
    </source>
</evidence>
<dbReference type="InterPro" id="IPR035965">
    <property type="entry name" value="PAS-like_dom_sf"/>
</dbReference>
<feature type="domain" description="Phytochrome chromophore attachment site" evidence="6">
    <location>
        <begin position="158"/>
        <end position="317"/>
    </location>
</feature>
<dbReference type="GO" id="GO:0009881">
    <property type="term" value="F:photoreceptor activity"/>
    <property type="evidence" value="ECO:0007669"/>
    <property type="project" value="UniProtKB-KW"/>
</dbReference>
<reference evidence="7 8" key="1">
    <citation type="submission" date="2018-04" db="EMBL/GenBank/DDBJ databases">
        <title>Genomic Encyclopedia of Type Strains, Phase III (KMG-III): the genomes of soil and plant-associated and newly described type strains.</title>
        <authorList>
            <person name="Whitman W."/>
        </authorList>
    </citation>
    <scope>NUCLEOTIDE SEQUENCE [LARGE SCALE GENOMIC DNA]</scope>
    <source>
        <strain evidence="7 8">MA101b</strain>
    </source>
</reference>
<dbReference type="RefSeq" id="WP_244185122.1">
    <property type="nucleotide sequence ID" value="NZ_QAOG01000001.1"/>
</dbReference>
<evidence type="ECO:0000313" key="7">
    <source>
        <dbReference type="EMBL" id="PTQ62233.1"/>
    </source>
</evidence>
<dbReference type="InterPro" id="IPR029016">
    <property type="entry name" value="GAF-like_dom_sf"/>
</dbReference>
<dbReference type="SMART" id="SM00065">
    <property type="entry name" value="GAF"/>
    <property type="match status" value="1"/>
</dbReference>
<evidence type="ECO:0000256" key="1">
    <source>
        <dbReference type="ARBA" id="ARBA00006402"/>
    </source>
</evidence>